<reference evidence="4" key="1">
    <citation type="submission" date="2017-12" db="EMBL/GenBank/DDBJ databases">
        <title>Draft genome sequence of Telmatospirillum siberiense 26-4b1T, an acidotolerant peatland alphaproteobacterium potentially involved in sulfur cycling.</title>
        <authorList>
            <person name="Hausmann B."/>
            <person name="Pjevac P."/>
            <person name="Schreck K."/>
            <person name="Herbold C.W."/>
            <person name="Daims H."/>
            <person name="Wagner M."/>
            <person name="Pester M."/>
            <person name="Loy A."/>
        </authorList>
    </citation>
    <scope>NUCLEOTIDE SEQUENCE [LARGE SCALE GENOMIC DNA]</scope>
    <source>
        <strain evidence="4">26-4b1</strain>
    </source>
</reference>
<keyword evidence="4" id="KW-1185">Reference proteome</keyword>
<name>A0A2N3PPZ3_9PROT</name>
<dbReference type="SMART" id="SM00869">
    <property type="entry name" value="Autotransporter"/>
    <property type="match status" value="1"/>
</dbReference>
<feature type="chain" id="PRO_5014956548" description="Autotransporter domain-containing protein" evidence="1">
    <location>
        <begin position="22"/>
        <end position="1783"/>
    </location>
</feature>
<dbReference type="EMBL" id="PIUM01000031">
    <property type="protein sequence ID" value="PKU22469.1"/>
    <property type="molecule type" value="Genomic_DNA"/>
</dbReference>
<feature type="domain" description="Autotransporter" evidence="2">
    <location>
        <begin position="1504"/>
        <end position="1783"/>
    </location>
</feature>
<sequence length="1783" mass="173883">MSGTSLAVIGTALIVVDQAGAADITISSSITTGTLWSATASPGSNLTVTSSGTINTTDAYGVTITGTAGSQLGTLLNNGLIADPAANGRAIFIQAGSVAAVVNHGTISAGTYAIWNAGSIGTMTNSGLISGRSVNQATIGVLSNSGTLTYSSFTYDNESQIGTLINSGLIYGDRAVYSQGTIGTLVNTNIGTISGTIHAITITGVGGINSIANSGQIIGNILNSGTIALAIAGGAPGTVGTLTGTLGSIGTITSAQAGLLFTSGNEYLNDSINVGTNTVSNIGASLTVGNTLSITGTLAQTAGTLSLNPGAGQLVVNRPVLLTGGTVVSNEVATSNYIAGNYTLVSGAAGSSYSGVTLIDNSITGLSAVTSVSGNNIVTTANNDYIGGTLASLGNTGSIGGATYGVYVAATGSLGTLTNSGTIGGSSEAIFNSGTIGSLVNSGVIAGKIENATALDLTISGGNGATIGTLTGSTLTNQGSIVNTLSNLVFASGNLRLNDNINATGHTVVNSGASLALDSIVSITGAYSQTGGTLLISPTLGGLVASGAANLSGGTVLSTFSNTGNYLQGTYTLVSGSSLNLSGATVSINSIAGLYDSSSIVGNRLLLSLTNDYIGGTLTTLSNAATITGASTGLYVATTGRIGTLTNSGTLGGGQFGINNRGTIGTLVNSGRITNSSFTALWNQGSIGQLANSGTIVNSSWAILNSGTIATLTNSGIISGAGNAIQNNGVITLVNNSGTMSGGSNAIAGTIATIVNSGLILGNINKNGGGSISTIIGGSAGTVGTFTGFSGGSQGTIGASGNLVFASGALLLNDTITAVGIAASSLTVSNTGADITLSNPVSIIGNYSQSAGTLSLGSTGELVVSQAVSITGGTVAVPLSATGNYLAGSTGRTLVSGGIGSRYGGAFVSSGVTGLDLGGVATGTNLLLSYANDYVGGTLASLNNTGSISGSNYGLYVAATGVLGTLTNSGTLSGNLYAVDAVGSLGTIANSGLIAGNISSSGDLIIVGGTGSTVGTLTGAAGGLGTITATGLAFTSGALLLNDNITVGSGTVVNSGASVQLNTIVSISGNYGQSAGTLTVLNAGELVVSGALDIGGGTVVLDPSSEILVGGLITITASTVVAALSSTGNYLANGAGQTLISGGVGSSYSGITLSSSMTGLAVQSTNTGNSLVVRYLNDYVGGSLASLSNTGSITGSSYGVYVASSGSIGTLTNSGTISGTTFAIENLGNIGLIADSGLIAGDIHSSGALTIAGGTGGSVGTLSGTSGNRGTINASGVTFVPGNLLLDDDIIANGGSGLVTNSGSVQVNRPVSISGNYVQTSSGRLVVGVASTSSYGQLTVSGSASLSGAVTIVAISAGTISKGDTFSIVSAGTLSASNLAVGVSGEGNSYSIVGNELVVTVGATTVTSSSAWTDKAAAAGGGATPVGPVLDRLSTMTAFQPLLTSLAALPVASQGHALKQLGVAQIVPQVGATAVLTSPTTAVIEQHQLLLSDSGAEAGRAAGSDGGQKALWGQVLGGTATRDGGYASTSYGVLLGGDLTLGENGTGGLAASWLRSNAKGKGDGSGNRTTADSYQLAAYGAWRPQGGAAFLTGLAAVGQNQFDQKRAIDFLGQTAKASYDGQHYQAKLGAGYDVALRNVPLVGLATATPLASLQYVRSELSGYSESGAGVADLTVKSKGFDSVESEFGGRLATRFTLPWVMLATDIQAGWVHSYTNSPVAVSATMGGVSFVTRSDRPAADGARIVLGASLEKTDDLSIRVEYDGDYREDYRSHTGLLRIRQAF</sequence>
<gene>
    <name evidence="3" type="ORF">CWS72_21305</name>
</gene>
<evidence type="ECO:0000313" key="4">
    <source>
        <dbReference type="Proteomes" id="UP000233293"/>
    </source>
</evidence>
<organism evidence="3 4">
    <name type="scientific">Telmatospirillum siberiense</name>
    <dbReference type="NCBI Taxonomy" id="382514"/>
    <lineage>
        <taxon>Bacteria</taxon>
        <taxon>Pseudomonadati</taxon>
        <taxon>Pseudomonadota</taxon>
        <taxon>Alphaproteobacteria</taxon>
        <taxon>Rhodospirillales</taxon>
        <taxon>Rhodospirillaceae</taxon>
        <taxon>Telmatospirillum</taxon>
    </lineage>
</organism>
<keyword evidence="1" id="KW-0732">Signal</keyword>
<dbReference type="InterPro" id="IPR005546">
    <property type="entry name" value="Autotransporte_beta"/>
</dbReference>
<protein>
    <recommendedName>
        <fullName evidence="2">Autotransporter domain-containing protein</fullName>
    </recommendedName>
</protein>
<proteinExistence type="predicted"/>
<dbReference type="PROSITE" id="PS51208">
    <property type="entry name" value="AUTOTRANSPORTER"/>
    <property type="match status" value="1"/>
</dbReference>
<evidence type="ECO:0000313" key="3">
    <source>
        <dbReference type="EMBL" id="PKU22469.1"/>
    </source>
</evidence>
<dbReference type="Proteomes" id="UP000233293">
    <property type="component" value="Unassembled WGS sequence"/>
</dbReference>
<evidence type="ECO:0000259" key="2">
    <source>
        <dbReference type="PROSITE" id="PS51208"/>
    </source>
</evidence>
<comment type="caution">
    <text evidence="3">The sequence shown here is derived from an EMBL/GenBank/DDBJ whole genome shotgun (WGS) entry which is preliminary data.</text>
</comment>
<dbReference type="SUPFAM" id="SSF103515">
    <property type="entry name" value="Autotransporter"/>
    <property type="match status" value="1"/>
</dbReference>
<feature type="signal peptide" evidence="1">
    <location>
        <begin position="1"/>
        <end position="21"/>
    </location>
</feature>
<evidence type="ECO:0000256" key="1">
    <source>
        <dbReference type="SAM" id="SignalP"/>
    </source>
</evidence>
<dbReference type="Pfam" id="PF03797">
    <property type="entry name" value="Autotransporter"/>
    <property type="match status" value="1"/>
</dbReference>
<accession>A0A2N3PPZ3</accession>
<dbReference type="InterPro" id="IPR036709">
    <property type="entry name" value="Autotransporte_beta_dom_sf"/>
</dbReference>
<dbReference type="Gene3D" id="2.40.128.130">
    <property type="entry name" value="Autotransporter beta-domain"/>
    <property type="match status" value="1"/>
</dbReference>